<dbReference type="InterPro" id="IPR008040">
    <property type="entry name" value="Hydant_A_N"/>
</dbReference>
<feature type="domain" description="Hydantoinase A/oxoprolinase" evidence="1">
    <location>
        <begin position="191"/>
        <end position="359"/>
    </location>
</feature>
<dbReference type="GeneID" id="14552553"/>
<evidence type="ECO:0000313" key="3">
    <source>
        <dbReference type="EMBL" id="ALU29868.1"/>
    </source>
</evidence>
<dbReference type="InterPro" id="IPR002821">
    <property type="entry name" value="Hydantoinase_A"/>
</dbReference>
<evidence type="ECO:0000313" key="6">
    <source>
        <dbReference type="Proteomes" id="UP000065473"/>
    </source>
</evidence>
<name>A0A0U3HGC9_9CREN</name>
<reference evidence="5 6" key="1">
    <citation type="submission" date="2015-12" db="EMBL/GenBank/DDBJ databases">
        <title>A stable core within a dynamic pangenome in Sulfolobus acidocaldarius.</title>
        <authorList>
            <person name="Anderson R."/>
            <person name="Kouris A."/>
            <person name="Seward C."/>
            <person name="Campbell K."/>
            <person name="Whitaker R."/>
        </authorList>
    </citation>
    <scope>NUCLEOTIDE SEQUENCE [LARGE SCALE GENOMIC DNA]</scope>
    <source>
        <strain evidence="3 6">GG12-C01-09</strain>
        <strain evidence="4 5">NG05B_CO5_07</strain>
    </source>
</reference>
<organism evidence="3 6">
    <name type="scientific">Sulfolobus acidocaldarius</name>
    <dbReference type="NCBI Taxonomy" id="2285"/>
    <lineage>
        <taxon>Archaea</taxon>
        <taxon>Thermoproteota</taxon>
        <taxon>Thermoprotei</taxon>
        <taxon>Sulfolobales</taxon>
        <taxon>Sulfolobaceae</taxon>
        <taxon>Sulfolobus</taxon>
    </lineage>
</organism>
<feature type="domain" description="Hydantoinase/oxoprolinase N-terminal" evidence="2">
    <location>
        <begin position="4"/>
        <end position="171"/>
    </location>
</feature>
<dbReference type="PANTHER" id="PTHR11365:SF10">
    <property type="entry name" value="HYDANTOINASE_OXOPROLINASE"/>
    <property type="match status" value="1"/>
</dbReference>
<proteinExistence type="predicted"/>
<dbReference type="PANTHER" id="PTHR11365">
    <property type="entry name" value="5-OXOPROLINASE RELATED"/>
    <property type="match status" value="1"/>
</dbReference>
<sequence length="514" mass="55703">MAIKIGVDIGSTHTDAVALEGRNLIYATKVETTPDLTEGLLNAITEVIKNLGERKNEIKALMIGTTHGLNAIHQAKRLNRVAVIRIGLPAGEGVPPLMEWPEGLRSFVTSVHLVRGGHEYTGEEILPLDENKIYQIASEINGKVDSVAITSIFSIVNPEHENRVKDILLKEGISVPITLSHQIGGIGLIERENATILNSLILNIFNNLIQILQSLLHKLGLENVELYFAQNDGTIASAQFIKKFPIFTVAGPVSNSIRGAHLLTGITDAIVMDIGGTTTNVGVLYKGYPRESASPVEIAGIRTNFRMPDIYTLALGGGTIIRGEEIGPESVGFMLTKRGLSWGGDTFTTTDVSMVVKGIKIEGSNPELVRNKYLDGYLKKIYNKMVESWENAIDIMKTSKEDVIVIGVGGGSIMLPEILKGSSKLVIPKNAQYANAIGCTLTKVGATIERTFSYEQTNRDIAIKSLIEEAKKTAISAGAIETSIEVREIEELQMPYLPGNAIKVSVKVVGELKI</sequence>
<accession>A0A0U3HGC9</accession>
<dbReference type="Gene3D" id="3.30.420.40">
    <property type="match status" value="1"/>
</dbReference>
<dbReference type="InterPro" id="IPR043129">
    <property type="entry name" value="ATPase_NBD"/>
</dbReference>
<evidence type="ECO:0000313" key="5">
    <source>
        <dbReference type="Proteomes" id="UP000060043"/>
    </source>
</evidence>
<dbReference type="EMBL" id="CP013695">
    <property type="protein sequence ID" value="ALU32608.1"/>
    <property type="molecule type" value="Genomic_DNA"/>
</dbReference>
<evidence type="ECO:0000259" key="2">
    <source>
        <dbReference type="Pfam" id="PF05378"/>
    </source>
</evidence>
<dbReference type="RefSeq" id="WP_011278834.1">
    <property type="nucleotide sequence ID" value="NZ_BHWZ01000006.1"/>
</dbReference>
<dbReference type="Proteomes" id="UP000065473">
    <property type="component" value="Chromosome"/>
</dbReference>
<dbReference type="Proteomes" id="UP000060043">
    <property type="component" value="Chromosome"/>
</dbReference>
<dbReference type="OrthoDB" id="8261at2157"/>
<protein>
    <submittedName>
        <fullName evidence="3">Hydantoinase subunit beta</fullName>
    </submittedName>
</protein>
<evidence type="ECO:0000259" key="1">
    <source>
        <dbReference type="Pfam" id="PF01968"/>
    </source>
</evidence>
<gene>
    <name evidence="3" type="ORF">ATY89_07895</name>
    <name evidence="4" type="ORF">ATZ20_10915</name>
</gene>
<evidence type="ECO:0000313" key="4">
    <source>
        <dbReference type="EMBL" id="ALU32608.1"/>
    </source>
</evidence>
<dbReference type="SUPFAM" id="SSF53067">
    <property type="entry name" value="Actin-like ATPase domain"/>
    <property type="match status" value="2"/>
</dbReference>
<dbReference type="OMA" id="EPAYRVW"/>
<dbReference type="EMBL" id="CP013694">
    <property type="protein sequence ID" value="ALU29868.1"/>
    <property type="molecule type" value="Genomic_DNA"/>
</dbReference>
<dbReference type="Pfam" id="PF01968">
    <property type="entry name" value="Hydantoinase_A"/>
    <property type="match status" value="1"/>
</dbReference>
<dbReference type="GO" id="GO:0016787">
    <property type="term" value="F:hydrolase activity"/>
    <property type="evidence" value="ECO:0007669"/>
    <property type="project" value="InterPro"/>
</dbReference>
<dbReference type="AlphaFoldDB" id="A0A0U3HGC9"/>
<dbReference type="InterPro" id="IPR045079">
    <property type="entry name" value="Oxoprolinase-like"/>
</dbReference>
<dbReference type="Pfam" id="PF05378">
    <property type="entry name" value="Hydant_A_N"/>
    <property type="match status" value="1"/>
</dbReference>